<dbReference type="OrthoDB" id="10210019at2759"/>
<dbReference type="AlphaFoldDB" id="A0A9J7MKP6"/>
<gene>
    <name evidence="3" type="primary">LOC118412056</name>
</gene>
<evidence type="ECO:0000313" key="3">
    <source>
        <dbReference type="RefSeq" id="XP_035670551.1"/>
    </source>
</evidence>
<dbReference type="GeneID" id="118412056"/>
<evidence type="ECO:0000256" key="1">
    <source>
        <dbReference type="SAM" id="MobiDB-lite"/>
    </source>
</evidence>
<dbReference type="KEGG" id="bfo:118412056"/>
<reference evidence="3" key="2">
    <citation type="submission" date="2025-08" db="UniProtKB">
        <authorList>
            <consortium name="RefSeq"/>
        </authorList>
    </citation>
    <scope>IDENTIFICATION</scope>
    <source>
        <strain evidence="3">S238N-H82</strain>
        <tissue evidence="3">Testes</tissue>
    </source>
</reference>
<accession>A0A9J7MKP6</accession>
<dbReference type="RefSeq" id="XP_035670551.1">
    <property type="nucleotide sequence ID" value="XM_035814658.1"/>
</dbReference>
<reference evidence="2" key="1">
    <citation type="journal article" date="2020" name="Nat. Ecol. Evol.">
        <title>Deeply conserved synteny resolves early events in vertebrate evolution.</title>
        <authorList>
            <person name="Simakov O."/>
            <person name="Marletaz F."/>
            <person name="Yue J.X."/>
            <person name="O'Connell B."/>
            <person name="Jenkins J."/>
            <person name="Brandt A."/>
            <person name="Calef R."/>
            <person name="Tung C.H."/>
            <person name="Huang T.K."/>
            <person name="Schmutz J."/>
            <person name="Satoh N."/>
            <person name="Yu J.K."/>
            <person name="Putnam N.H."/>
            <person name="Green R.E."/>
            <person name="Rokhsar D.S."/>
        </authorList>
    </citation>
    <scope>NUCLEOTIDE SEQUENCE [LARGE SCALE GENOMIC DNA]</scope>
    <source>
        <strain evidence="2">S238N-H82</strain>
    </source>
</reference>
<dbReference type="Proteomes" id="UP000001554">
    <property type="component" value="Chromosome 3"/>
</dbReference>
<name>A0A9J7MKP6_BRAFL</name>
<evidence type="ECO:0000313" key="2">
    <source>
        <dbReference type="Proteomes" id="UP000001554"/>
    </source>
</evidence>
<feature type="region of interest" description="Disordered" evidence="1">
    <location>
        <begin position="14"/>
        <end position="44"/>
    </location>
</feature>
<protein>
    <submittedName>
        <fullName evidence="3">Keratin-associated protein 5-2-like</fullName>
    </submittedName>
</protein>
<keyword evidence="2" id="KW-1185">Reference proteome</keyword>
<proteinExistence type="predicted"/>
<organism evidence="2 3">
    <name type="scientific">Branchiostoma floridae</name>
    <name type="common">Florida lancelet</name>
    <name type="synonym">Amphioxus</name>
    <dbReference type="NCBI Taxonomy" id="7739"/>
    <lineage>
        <taxon>Eukaryota</taxon>
        <taxon>Metazoa</taxon>
        <taxon>Chordata</taxon>
        <taxon>Cephalochordata</taxon>
        <taxon>Leptocardii</taxon>
        <taxon>Amphioxiformes</taxon>
        <taxon>Branchiostomatidae</taxon>
        <taxon>Branchiostoma</taxon>
    </lineage>
</organism>
<feature type="compositionally biased region" description="Polar residues" evidence="1">
    <location>
        <begin position="32"/>
        <end position="43"/>
    </location>
</feature>
<sequence length="163" mass="17249">MTCRTICCLPESPVPSSMDTAPPPPYHEAVNSAEQPTEPTLQNGDYPKQNDDVIHPGQNGVSFGEDHQCPPPPVTTQPVVTAKGVLVEERGTRNGCDKKKKKHCCDCRDCRDCRVCDSNGCDCSGCDCKGCNCSDCRDCGDCKGCDCGGCDCGGCDCGGCVIM</sequence>